<sequence length="77" mass="9306">MDRKQGEGLNKQLLKQLKQILIERLESQINWEENPAFKELYLIYWMKLTSDACPLERLKRKDTRINQTKTNIFSHTK</sequence>
<organism evidence="1 2">
    <name type="scientific">Paenibacillus xylanivorans</name>
    <dbReference type="NCBI Taxonomy" id="1705561"/>
    <lineage>
        <taxon>Bacteria</taxon>
        <taxon>Bacillati</taxon>
        <taxon>Bacillota</taxon>
        <taxon>Bacilli</taxon>
        <taxon>Bacillales</taxon>
        <taxon>Paenibacillaceae</taxon>
        <taxon>Paenibacillus</taxon>
    </lineage>
</organism>
<dbReference type="RefSeq" id="WP_053782291.1">
    <property type="nucleotide sequence ID" value="NZ_LITU01000068.1"/>
</dbReference>
<dbReference type="AlphaFoldDB" id="A0A0N0C3W3"/>
<dbReference type="PATRIC" id="fig|1705561.3.peg.3927"/>
<name>A0A0N0C3W3_9BACL</name>
<keyword evidence="2" id="KW-1185">Reference proteome</keyword>
<gene>
    <name evidence="1" type="ORF">AMS66_18980</name>
</gene>
<protein>
    <submittedName>
        <fullName evidence="1">Uncharacterized protein</fullName>
    </submittedName>
</protein>
<reference evidence="1 2" key="1">
    <citation type="submission" date="2015-08" db="EMBL/GenBank/DDBJ databases">
        <title>Draft genome sequence of cellulolytic and xylanolytic Paenibacillus sp. A59, isolated from a decaying forest soil from Patagonia, Argentina.</title>
        <authorList>
            <person name="Ghio S."/>
            <person name="Caceres A.M."/>
            <person name="Talia P."/>
            <person name="Grasso D."/>
            <person name="Campos E."/>
        </authorList>
    </citation>
    <scope>NUCLEOTIDE SEQUENCE [LARGE SCALE GENOMIC DNA]</scope>
    <source>
        <strain evidence="1 2">A59</strain>
    </source>
</reference>
<accession>A0A0N0C3W3</accession>
<evidence type="ECO:0000313" key="2">
    <source>
        <dbReference type="Proteomes" id="UP000037688"/>
    </source>
</evidence>
<proteinExistence type="predicted"/>
<evidence type="ECO:0000313" key="1">
    <source>
        <dbReference type="EMBL" id="KOY14864.1"/>
    </source>
</evidence>
<dbReference type="EMBL" id="LITU01000068">
    <property type="protein sequence ID" value="KOY14864.1"/>
    <property type="molecule type" value="Genomic_DNA"/>
</dbReference>
<dbReference type="Proteomes" id="UP000037688">
    <property type="component" value="Unassembled WGS sequence"/>
</dbReference>
<comment type="caution">
    <text evidence="1">The sequence shown here is derived from an EMBL/GenBank/DDBJ whole genome shotgun (WGS) entry which is preliminary data.</text>
</comment>